<keyword evidence="2" id="KW-1185">Reference proteome</keyword>
<dbReference type="Proteomes" id="UP000032142">
    <property type="component" value="Unassembled WGS sequence"/>
</dbReference>
<organism evidence="1 2">
    <name type="scientific">Gossypium arboreum</name>
    <name type="common">Tree cotton</name>
    <name type="synonym">Gossypium nanking</name>
    <dbReference type="NCBI Taxonomy" id="29729"/>
    <lineage>
        <taxon>Eukaryota</taxon>
        <taxon>Viridiplantae</taxon>
        <taxon>Streptophyta</taxon>
        <taxon>Embryophyta</taxon>
        <taxon>Tracheophyta</taxon>
        <taxon>Spermatophyta</taxon>
        <taxon>Magnoliopsida</taxon>
        <taxon>eudicotyledons</taxon>
        <taxon>Gunneridae</taxon>
        <taxon>Pentapetalae</taxon>
        <taxon>rosids</taxon>
        <taxon>malvids</taxon>
        <taxon>Malvales</taxon>
        <taxon>Malvaceae</taxon>
        <taxon>Malvoideae</taxon>
        <taxon>Gossypium</taxon>
    </lineage>
</organism>
<protein>
    <submittedName>
        <fullName evidence="1">Uncharacterized protein</fullName>
    </submittedName>
</protein>
<name>A0A0B0P7W9_GOSAR</name>
<reference evidence="2" key="1">
    <citation type="submission" date="2014-09" db="EMBL/GenBank/DDBJ databases">
        <authorList>
            <person name="Mudge J."/>
            <person name="Ramaraj T."/>
            <person name="Lindquist I.E."/>
            <person name="Bharti A.K."/>
            <person name="Sundararajan A."/>
            <person name="Cameron C.T."/>
            <person name="Woodward J.E."/>
            <person name="May G.D."/>
            <person name="Brubaker C."/>
            <person name="Broadhvest J."/>
            <person name="Wilkins T.A."/>
        </authorList>
    </citation>
    <scope>NUCLEOTIDE SEQUENCE</scope>
    <source>
        <strain evidence="2">cv. AKA8401</strain>
    </source>
</reference>
<proteinExistence type="predicted"/>
<dbReference type="AlphaFoldDB" id="A0A0B0P7W9"/>
<evidence type="ECO:0000313" key="2">
    <source>
        <dbReference type="Proteomes" id="UP000032142"/>
    </source>
</evidence>
<dbReference type="EMBL" id="KN417289">
    <property type="protein sequence ID" value="KHG21007.1"/>
    <property type="molecule type" value="Genomic_DNA"/>
</dbReference>
<evidence type="ECO:0000313" key="1">
    <source>
        <dbReference type="EMBL" id="KHG21007.1"/>
    </source>
</evidence>
<gene>
    <name evidence="1" type="ORF">F383_27118</name>
</gene>
<accession>A0A0B0P7W9</accession>
<sequence>MRVQLYIPPICDSVMALNMYESHFV</sequence>